<dbReference type="PIR" id="A71111">
    <property type="entry name" value="A71111"/>
</dbReference>
<gene>
    <name evidence="1" type="ordered locus">PH0656</name>
</gene>
<dbReference type="AlphaFoldDB" id="O58390"/>
<evidence type="ECO:0000313" key="1">
    <source>
        <dbReference type="EMBL" id="BAA29747.1"/>
    </source>
</evidence>
<dbReference type="KEGG" id="pho:PH0656"/>
<dbReference type="Proteomes" id="UP000000752">
    <property type="component" value="Chromosome"/>
</dbReference>
<reference evidence="1 2" key="1">
    <citation type="journal article" date="1998" name="DNA Res.">
        <title>Complete sequence and gene organization of the genome of a hyper-thermophilic archaebacterium, Pyrococcus horikoshii OT3.</title>
        <authorList>
            <person name="Kawarabayasi Y."/>
            <person name="Sawada M."/>
            <person name="Horikawa H."/>
            <person name="Haikawa Y."/>
            <person name="Hino Y."/>
            <person name="Yamamoto S."/>
            <person name="Sekine M."/>
            <person name="Baba S."/>
            <person name="Kosugi H."/>
            <person name="Hosoyama A."/>
            <person name="Nagai Y."/>
            <person name="Sakai M."/>
            <person name="Ogura K."/>
            <person name="Otuka R."/>
            <person name="Nakazawa H."/>
            <person name="Takamiya M."/>
            <person name="Ohfuku Y."/>
            <person name="Funahashi T."/>
            <person name="Tanaka T."/>
            <person name="Kudoh Y."/>
            <person name="Yamazaki J."/>
            <person name="Kushida N."/>
            <person name="Oguchi A."/>
            <person name="Aoki K."/>
            <person name="Nakamura Y."/>
            <person name="Robb T.F."/>
            <person name="Horikoshi K."/>
            <person name="Masuchi Y."/>
            <person name="Shizuya H."/>
            <person name="Kikuchi H."/>
        </authorList>
    </citation>
    <scope>NUCLEOTIDE SEQUENCE [LARGE SCALE GENOMIC DNA]</scope>
    <source>
        <strain evidence="2">ATCC 700860 / DSM 12428 / JCM 9974 / NBRC 100139 / OT-3</strain>
    </source>
</reference>
<dbReference type="EMBL" id="BA000001">
    <property type="protein sequence ID" value="BAA29747.1"/>
    <property type="molecule type" value="Genomic_DNA"/>
</dbReference>
<evidence type="ECO:0000313" key="2">
    <source>
        <dbReference type="Proteomes" id="UP000000752"/>
    </source>
</evidence>
<proteinExistence type="predicted"/>
<protein>
    <submittedName>
        <fullName evidence="1">Uncharacterized protein</fullName>
    </submittedName>
</protein>
<dbReference type="EnsemblBacteria" id="BAA29747">
    <property type="protein sequence ID" value="BAA29747"/>
    <property type="gene ID" value="BAA29747"/>
</dbReference>
<organism evidence="1 2">
    <name type="scientific">Pyrococcus horikoshii (strain ATCC 700860 / DSM 12428 / JCM 9974 / NBRC 100139 / OT-3)</name>
    <dbReference type="NCBI Taxonomy" id="70601"/>
    <lineage>
        <taxon>Archaea</taxon>
        <taxon>Methanobacteriati</taxon>
        <taxon>Methanobacteriota</taxon>
        <taxon>Thermococci</taxon>
        <taxon>Thermococcales</taxon>
        <taxon>Thermococcaceae</taxon>
        <taxon>Pyrococcus</taxon>
    </lineage>
</organism>
<sequence>MVLAPSAGVTLATNYVRFNGNVVTNFNSFHTWPDFNDFSRNFMPHYLRWLNPALCPLIPLVYMKISSTYAGCKNLNENFSRSRLWNVHLNKLSTIPRLCLHDSYHLF</sequence>
<keyword evidence="2" id="KW-1185">Reference proteome</keyword>
<accession>O58390</accession>
<name>O58390_PYRHO</name>